<name>A0A146K7M1_9EUKA</name>
<protein>
    <submittedName>
        <fullName evidence="5">Methionine gamma-lyase</fullName>
    </submittedName>
</protein>
<accession>A0A146K7M1</accession>
<dbReference type="EMBL" id="GDID01005010">
    <property type="protein sequence ID" value="JAP91596.1"/>
    <property type="molecule type" value="Transcribed_RNA"/>
</dbReference>
<dbReference type="Pfam" id="PF01053">
    <property type="entry name" value="Cys_Met_Meta_PP"/>
    <property type="match status" value="1"/>
</dbReference>
<dbReference type="GO" id="GO:0030170">
    <property type="term" value="F:pyridoxal phosphate binding"/>
    <property type="evidence" value="ECO:0007669"/>
    <property type="project" value="InterPro"/>
</dbReference>
<feature type="modified residue" description="N6-(pyridoxal phosphate)lysine" evidence="3">
    <location>
        <position position="220"/>
    </location>
</feature>
<evidence type="ECO:0000313" key="5">
    <source>
        <dbReference type="EMBL" id="JAP91596.1"/>
    </source>
</evidence>
<dbReference type="FunFam" id="3.40.640.10:FF:000046">
    <property type="entry name" value="Cystathionine gamma-lyase"/>
    <property type="match status" value="1"/>
</dbReference>
<evidence type="ECO:0000256" key="3">
    <source>
        <dbReference type="PIRSR" id="PIRSR001434-2"/>
    </source>
</evidence>
<dbReference type="GO" id="GO:0016846">
    <property type="term" value="F:carbon-sulfur lyase activity"/>
    <property type="evidence" value="ECO:0007669"/>
    <property type="project" value="TreeGrafter"/>
</dbReference>
<comment type="similarity">
    <text evidence="4">Belongs to the trans-sulfuration enzymes family.</text>
</comment>
<evidence type="ECO:0000256" key="1">
    <source>
        <dbReference type="ARBA" id="ARBA00001933"/>
    </source>
</evidence>
<reference evidence="5" key="1">
    <citation type="submission" date="2015-07" db="EMBL/GenBank/DDBJ databases">
        <title>Adaptation to a free-living lifestyle via gene acquisitions in the diplomonad Trepomonas sp. PC1.</title>
        <authorList>
            <person name="Xu F."/>
            <person name="Jerlstrom-Hultqvist J."/>
            <person name="Kolisko M."/>
            <person name="Simpson A.G.B."/>
            <person name="Roger A.J."/>
            <person name="Svard S.G."/>
            <person name="Andersson J.O."/>
        </authorList>
    </citation>
    <scope>NUCLEOTIDE SEQUENCE</scope>
    <source>
        <strain evidence="5">PC1</strain>
    </source>
</reference>
<comment type="cofactor">
    <cofactor evidence="1 4">
        <name>pyridoxal 5'-phosphate</name>
        <dbReference type="ChEBI" id="CHEBI:597326"/>
    </cofactor>
</comment>
<dbReference type="InterPro" id="IPR000277">
    <property type="entry name" value="Cys/Met-Metab_PyrdxlP-dep_enz"/>
</dbReference>
<keyword evidence="2 3" id="KW-0663">Pyridoxal phosphate</keyword>
<dbReference type="SUPFAM" id="SSF53383">
    <property type="entry name" value="PLP-dependent transferases"/>
    <property type="match status" value="1"/>
</dbReference>
<proteinExistence type="inferred from homology"/>
<dbReference type="GO" id="GO:0019346">
    <property type="term" value="P:transsulfuration"/>
    <property type="evidence" value="ECO:0007669"/>
    <property type="project" value="InterPro"/>
</dbReference>
<gene>
    <name evidence="5" type="ORF">TPC1_16747</name>
</gene>
<dbReference type="PANTHER" id="PTHR11808">
    <property type="entry name" value="TRANS-SULFURATION ENZYME FAMILY MEMBER"/>
    <property type="match status" value="1"/>
</dbReference>
<evidence type="ECO:0000256" key="4">
    <source>
        <dbReference type="RuleBase" id="RU362118"/>
    </source>
</evidence>
<dbReference type="InterPro" id="IPR015421">
    <property type="entry name" value="PyrdxlP-dep_Trfase_major"/>
</dbReference>
<sequence>MSSEQHHDMSKMQMNTKCVHFGYNPSEHHHAANPPIYLSSTFEFDTAEACADAFCGKPQPGQCNIYSRLTNPTTNILELRLAAIESAEAAVATASGIGAIASTFWTFLKAGSVLIASNRVYGCTYALLAHQLTRFGVNVQFVDMTDLKAVAELLNKFETVDMVYTESIQNPTNDVVDLEEISKLAHAKKARFVVDNTFATPISCNPLKFGADLVIHSATKYLIGGIFTAGAVMGSADDICKIRFIGIKDCTGAVIDAALSFAMIQGIETLHLRVKCMSDNARQLAEFLEKHPKVEKVVATALPSHPQKDLVAKYLSIPNGLFSVYVKGGIKECQAMMNKFQLAYRAVSLGKTHTLVNHPASMTHSTYTQQEREKYGIADNLVRISVGCEDAIDIINDFKQALE</sequence>
<dbReference type="AlphaFoldDB" id="A0A146K7M1"/>
<dbReference type="Gene3D" id="3.40.640.10">
    <property type="entry name" value="Type I PLP-dependent aspartate aminotransferase-like (Major domain)"/>
    <property type="match status" value="1"/>
</dbReference>
<organism evidence="5">
    <name type="scientific">Trepomonas sp. PC1</name>
    <dbReference type="NCBI Taxonomy" id="1076344"/>
    <lineage>
        <taxon>Eukaryota</taxon>
        <taxon>Metamonada</taxon>
        <taxon>Diplomonadida</taxon>
        <taxon>Hexamitidae</taxon>
        <taxon>Hexamitinae</taxon>
        <taxon>Trepomonas</taxon>
    </lineage>
</organism>
<dbReference type="InterPro" id="IPR015422">
    <property type="entry name" value="PyrdxlP-dep_Trfase_small"/>
</dbReference>
<dbReference type="CDD" id="cd00614">
    <property type="entry name" value="CGS_like"/>
    <property type="match status" value="1"/>
</dbReference>
<keyword evidence="5" id="KW-0456">Lyase</keyword>
<evidence type="ECO:0000256" key="2">
    <source>
        <dbReference type="ARBA" id="ARBA00022898"/>
    </source>
</evidence>
<dbReference type="Gene3D" id="3.90.1150.10">
    <property type="entry name" value="Aspartate Aminotransferase, domain 1"/>
    <property type="match status" value="1"/>
</dbReference>
<dbReference type="GO" id="GO:0005737">
    <property type="term" value="C:cytoplasm"/>
    <property type="evidence" value="ECO:0007669"/>
    <property type="project" value="TreeGrafter"/>
</dbReference>
<dbReference type="PIRSF" id="PIRSF001434">
    <property type="entry name" value="CGS"/>
    <property type="match status" value="1"/>
</dbReference>
<dbReference type="InterPro" id="IPR015424">
    <property type="entry name" value="PyrdxlP-dep_Trfase"/>
</dbReference>
<dbReference type="PANTHER" id="PTHR11808:SF80">
    <property type="entry name" value="CYSTATHIONINE GAMMA-LYASE"/>
    <property type="match status" value="1"/>
</dbReference>